<dbReference type="CDD" id="cd00350">
    <property type="entry name" value="rubredoxin_like"/>
    <property type="match status" value="1"/>
</dbReference>
<organism evidence="4 5">
    <name type="scientific">Clostridium rhizosphaerae</name>
    <dbReference type="NCBI Taxonomy" id="2803861"/>
    <lineage>
        <taxon>Bacteria</taxon>
        <taxon>Bacillati</taxon>
        <taxon>Bacillota</taxon>
        <taxon>Clostridia</taxon>
        <taxon>Eubacteriales</taxon>
        <taxon>Clostridiaceae</taxon>
        <taxon>Clostridium</taxon>
    </lineage>
</organism>
<evidence type="ECO:0000313" key="4">
    <source>
        <dbReference type="EMBL" id="MBL4935456.1"/>
    </source>
</evidence>
<protein>
    <submittedName>
        <fullName evidence="4">Rubredoxin-type Fe(Cys)4 protein</fullName>
    </submittedName>
</protein>
<dbReference type="PROSITE" id="PS50903">
    <property type="entry name" value="RUBREDOXIN_LIKE"/>
    <property type="match status" value="1"/>
</dbReference>
<comment type="caution">
    <text evidence="4">The sequence shown here is derived from an EMBL/GenBank/DDBJ whole genome shotgun (WGS) entry which is preliminary data.</text>
</comment>
<reference evidence="4 5" key="1">
    <citation type="submission" date="2021-01" db="EMBL/GenBank/DDBJ databases">
        <title>Genome public.</title>
        <authorList>
            <person name="Liu C."/>
            <person name="Sun Q."/>
        </authorList>
    </citation>
    <scope>NUCLEOTIDE SEQUENCE [LARGE SCALE GENOMIC DNA]</scope>
    <source>
        <strain evidence="4 5">YIM B02515</strain>
    </source>
</reference>
<dbReference type="RefSeq" id="WP_202748065.1">
    <property type="nucleotide sequence ID" value="NZ_JAESWC010000002.1"/>
</dbReference>
<feature type="transmembrane region" description="Helical" evidence="2">
    <location>
        <begin position="125"/>
        <end position="144"/>
    </location>
</feature>
<feature type="transmembrane region" description="Helical" evidence="2">
    <location>
        <begin position="57"/>
        <end position="77"/>
    </location>
</feature>
<comment type="cofactor">
    <cofactor evidence="1">
        <name>Fe(3+)</name>
        <dbReference type="ChEBI" id="CHEBI:29034"/>
    </cofactor>
</comment>
<dbReference type="SUPFAM" id="SSF57802">
    <property type="entry name" value="Rubredoxin-like"/>
    <property type="match status" value="1"/>
</dbReference>
<dbReference type="Gene3D" id="2.20.28.10">
    <property type="match status" value="1"/>
</dbReference>
<evidence type="ECO:0000259" key="3">
    <source>
        <dbReference type="PROSITE" id="PS50903"/>
    </source>
</evidence>
<gene>
    <name evidence="4" type="ORF">JK636_06750</name>
</gene>
<feature type="transmembrane region" description="Helical" evidence="2">
    <location>
        <begin position="89"/>
        <end position="109"/>
    </location>
</feature>
<keyword evidence="2" id="KW-0472">Membrane</keyword>
<dbReference type="Pfam" id="PF21349">
    <property type="entry name" value="RUBY_RBDX"/>
    <property type="match status" value="1"/>
</dbReference>
<dbReference type="Proteomes" id="UP000632377">
    <property type="component" value="Unassembled WGS sequence"/>
</dbReference>
<keyword evidence="2" id="KW-0812">Transmembrane</keyword>
<accession>A0ABS1T866</accession>
<feature type="domain" description="Rubredoxin-like" evidence="3">
    <location>
        <begin position="2"/>
        <end position="36"/>
    </location>
</feature>
<sequence>MKKYVICKVCGFIMEEKDLKDVCPACGVPKTAFVEYKSKVSEKRENFLNLHLHPITVHFPEAIAVFSTGFLILSFLLSGSFSENLLTTVKILSIFFPITVLIAIISGIYDGKVRFKKLSPPYLKIKIYLGIILFVSSILTIVLIETSFRTLPEKAIVFVLSIVNLATCTALGKIGGKLTDSKMPG</sequence>
<dbReference type="InterPro" id="IPR048574">
    <property type="entry name" value="RUBY_RBDX"/>
</dbReference>
<dbReference type="EMBL" id="JAESWC010000002">
    <property type="protein sequence ID" value="MBL4935456.1"/>
    <property type="molecule type" value="Genomic_DNA"/>
</dbReference>
<dbReference type="InterPro" id="IPR024934">
    <property type="entry name" value="Rubredoxin-like_dom"/>
</dbReference>
<evidence type="ECO:0000256" key="1">
    <source>
        <dbReference type="ARBA" id="ARBA00001965"/>
    </source>
</evidence>
<name>A0ABS1T866_9CLOT</name>
<keyword evidence="2" id="KW-1133">Transmembrane helix</keyword>
<evidence type="ECO:0000313" key="5">
    <source>
        <dbReference type="Proteomes" id="UP000632377"/>
    </source>
</evidence>
<proteinExistence type="predicted"/>
<feature type="transmembrane region" description="Helical" evidence="2">
    <location>
        <begin position="156"/>
        <end position="175"/>
    </location>
</feature>
<evidence type="ECO:0000256" key="2">
    <source>
        <dbReference type="SAM" id="Phobius"/>
    </source>
</evidence>
<keyword evidence="5" id="KW-1185">Reference proteome</keyword>